<comment type="caution">
    <text evidence="2">The sequence shown here is derived from an EMBL/GenBank/DDBJ whole genome shotgun (WGS) entry which is preliminary data.</text>
</comment>
<name>A0ABQ0PZY5_9PROT</name>
<accession>A0ABQ0PZY5</accession>
<evidence type="ECO:0000313" key="3">
    <source>
        <dbReference type="Proteomes" id="UP001065047"/>
    </source>
</evidence>
<proteinExistence type="predicted"/>
<dbReference type="Proteomes" id="UP001065047">
    <property type="component" value="Unassembled WGS sequence"/>
</dbReference>
<protein>
    <submittedName>
        <fullName evidence="2">Uncharacterized protein</fullName>
    </submittedName>
</protein>
<reference evidence="2" key="1">
    <citation type="submission" date="2013-04" db="EMBL/GenBank/DDBJ databases">
        <title>The genome sequencing project of 58 acetic acid bacteria.</title>
        <authorList>
            <person name="Okamoto-Kainuma A."/>
            <person name="Ishikawa M."/>
            <person name="Umino S."/>
            <person name="Koizumi Y."/>
            <person name="Shiwa Y."/>
            <person name="Yoshikawa H."/>
            <person name="Matsutani M."/>
            <person name="Matsushita K."/>
        </authorList>
    </citation>
    <scope>NUCLEOTIDE SEQUENCE</scope>
    <source>
        <strain evidence="2">DSM 14337</strain>
    </source>
</reference>
<dbReference type="GeneID" id="29557767"/>
<organism evidence="2 3">
    <name type="scientific">Acetobacter malorum DSM 14337</name>
    <dbReference type="NCBI Taxonomy" id="1307910"/>
    <lineage>
        <taxon>Bacteria</taxon>
        <taxon>Pseudomonadati</taxon>
        <taxon>Pseudomonadota</taxon>
        <taxon>Alphaproteobacteria</taxon>
        <taxon>Acetobacterales</taxon>
        <taxon>Acetobacteraceae</taxon>
        <taxon>Acetobacter</taxon>
    </lineage>
</organism>
<evidence type="ECO:0000256" key="1">
    <source>
        <dbReference type="SAM" id="MobiDB-lite"/>
    </source>
</evidence>
<dbReference type="EMBL" id="BAPF01000054">
    <property type="protein sequence ID" value="GBQ85761.1"/>
    <property type="molecule type" value="Genomic_DNA"/>
</dbReference>
<gene>
    <name evidence="2" type="ORF">AA14337_3157</name>
</gene>
<evidence type="ECO:0000313" key="2">
    <source>
        <dbReference type="EMBL" id="GBQ85761.1"/>
    </source>
</evidence>
<sequence>MTHAEDGHPGRIHGLPREQQDVLDAIGYGEDVPEMEDATRDALMSAGLIEKSGDTYRMPSAVHKAWFVTMAASESEDDDGGEE</sequence>
<feature type="region of interest" description="Disordered" evidence="1">
    <location>
        <begin position="1"/>
        <end position="20"/>
    </location>
</feature>
<dbReference type="RefSeq" id="WP_061506355.1">
    <property type="nucleotide sequence ID" value="NZ_BAPF01000054.1"/>
</dbReference>
<keyword evidence="3" id="KW-1185">Reference proteome</keyword>